<keyword evidence="1" id="KW-0732">Signal</keyword>
<feature type="chain" id="PRO_5035438310" evidence="1">
    <location>
        <begin position="19"/>
        <end position="82"/>
    </location>
</feature>
<evidence type="ECO:0000256" key="1">
    <source>
        <dbReference type="SAM" id="SignalP"/>
    </source>
</evidence>
<dbReference type="Proteomes" id="UP000813385">
    <property type="component" value="Unassembled WGS sequence"/>
</dbReference>
<proteinExistence type="predicted"/>
<accession>A0A8K0TQL5</accession>
<keyword evidence="3" id="KW-1185">Reference proteome</keyword>
<evidence type="ECO:0000313" key="3">
    <source>
        <dbReference type="Proteomes" id="UP000813385"/>
    </source>
</evidence>
<dbReference type="EMBL" id="JAGPXD010000001">
    <property type="protein sequence ID" value="KAH7375552.1"/>
    <property type="molecule type" value="Genomic_DNA"/>
</dbReference>
<comment type="caution">
    <text evidence="2">The sequence shown here is derived from an EMBL/GenBank/DDBJ whole genome shotgun (WGS) entry which is preliminary data.</text>
</comment>
<feature type="signal peptide" evidence="1">
    <location>
        <begin position="1"/>
        <end position="18"/>
    </location>
</feature>
<gene>
    <name evidence="2" type="ORF">B0T11DRAFT_270515</name>
</gene>
<organism evidence="2 3">
    <name type="scientific">Plectosphaerella cucumerina</name>
    <dbReference type="NCBI Taxonomy" id="40658"/>
    <lineage>
        <taxon>Eukaryota</taxon>
        <taxon>Fungi</taxon>
        <taxon>Dikarya</taxon>
        <taxon>Ascomycota</taxon>
        <taxon>Pezizomycotina</taxon>
        <taxon>Sordariomycetes</taxon>
        <taxon>Hypocreomycetidae</taxon>
        <taxon>Glomerellales</taxon>
        <taxon>Plectosphaerellaceae</taxon>
        <taxon>Plectosphaerella</taxon>
    </lineage>
</organism>
<name>A0A8K0TQL5_9PEZI</name>
<reference evidence="2" key="1">
    <citation type="journal article" date="2021" name="Nat. Commun.">
        <title>Genetic determinants of endophytism in the Arabidopsis root mycobiome.</title>
        <authorList>
            <person name="Mesny F."/>
            <person name="Miyauchi S."/>
            <person name="Thiergart T."/>
            <person name="Pickel B."/>
            <person name="Atanasova L."/>
            <person name="Karlsson M."/>
            <person name="Huettel B."/>
            <person name="Barry K.W."/>
            <person name="Haridas S."/>
            <person name="Chen C."/>
            <person name="Bauer D."/>
            <person name="Andreopoulos W."/>
            <person name="Pangilinan J."/>
            <person name="LaButti K."/>
            <person name="Riley R."/>
            <person name="Lipzen A."/>
            <person name="Clum A."/>
            <person name="Drula E."/>
            <person name="Henrissat B."/>
            <person name="Kohler A."/>
            <person name="Grigoriev I.V."/>
            <person name="Martin F.M."/>
            <person name="Hacquard S."/>
        </authorList>
    </citation>
    <scope>NUCLEOTIDE SEQUENCE</scope>
    <source>
        <strain evidence="2">MPI-CAGE-AT-0016</strain>
    </source>
</reference>
<sequence length="82" mass="8513">MPALPASFSLAAVPAVAGLSAHAAARWADAEKGRDGRASYVIAHEPPAINGVSKLLMLDEAIDKLEGPLLMQLQDTAGFSGW</sequence>
<protein>
    <submittedName>
        <fullName evidence="2">Uncharacterized protein</fullName>
    </submittedName>
</protein>
<dbReference type="AlphaFoldDB" id="A0A8K0TQL5"/>
<evidence type="ECO:0000313" key="2">
    <source>
        <dbReference type="EMBL" id="KAH7375552.1"/>
    </source>
</evidence>